<dbReference type="HOGENOM" id="CLU_006462_0_1_11"/>
<comment type="similarity">
    <text evidence="1">Belongs to the glycosyl hydrolase 13 family.</text>
</comment>
<dbReference type="PANTHER" id="PTHR10357:SF179">
    <property type="entry name" value="NEUTRAL AND BASIC AMINO ACID TRANSPORT PROTEIN RBAT"/>
    <property type="match status" value="1"/>
</dbReference>
<dbReference type="InterPro" id="IPR006047">
    <property type="entry name" value="GH13_cat_dom"/>
</dbReference>
<dbReference type="RefSeq" id="WP_014151471.1">
    <property type="nucleotide sequence ID" value="NC_016113.1"/>
</dbReference>
<dbReference type="GO" id="GO:0009313">
    <property type="term" value="P:oligosaccharide catabolic process"/>
    <property type="evidence" value="ECO:0007669"/>
    <property type="project" value="TreeGrafter"/>
</dbReference>
<geneLocation type="plasmid" evidence="3 4">
    <name>pSCATT</name>
</geneLocation>
<name>F8JJ02_STREN</name>
<dbReference type="KEGG" id="scy:SCATT_p07140"/>
<dbReference type="OrthoDB" id="9043248at2"/>
<accession>F8JJ02</accession>
<dbReference type="InterPro" id="IPR017853">
    <property type="entry name" value="GH"/>
</dbReference>
<reference evidence="4" key="1">
    <citation type="submission" date="2011-12" db="EMBL/GenBank/DDBJ databases">
        <title>Complete genome sequence of Streptomyces cattleya strain DSM 46488.</title>
        <authorList>
            <person name="Ou H.-Y."/>
            <person name="Li P."/>
            <person name="Zhao C."/>
            <person name="O'Hagan D."/>
            <person name="Deng Z."/>
        </authorList>
    </citation>
    <scope>NUCLEOTIDE SEQUENCE [LARGE SCALE GENOMIC DNA]</scope>
    <source>
        <strain evidence="4">ATCC 35852 / DSM 46488 / JCM 4925 / NBRC 14057 / NRRL 8057</strain>
        <plasmid evidence="4">Plasmid pSCATT</plasmid>
    </source>
</reference>
<gene>
    <name evidence="3" type="ordered locus">SCATT_p07140</name>
</gene>
<proteinExistence type="inferred from homology"/>
<evidence type="ECO:0000259" key="2">
    <source>
        <dbReference type="SMART" id="SM00642"/>
    </source>
</evidence>
<dbReference type="PANTHER" id="PTHR10357">
    <property type="entry name" value="ALPHA-AMYLASE FAMILY MEMBER"/>
    <property type="match status" value="1"/>
</dbReference>
<dbReference type="Pfam" id="PF00128">
    <property type="entry name" value="Alpha-amylase"/>
    <property type="match status" value="1"/>
</dbReference>
<dbReference type="PATRIC" id="fig|1003195.11.peg.980"/>
<dbReference type="SUPFAM" id="SSF51445">
    <property type="entry name" value="(Trans)glycosidases"/>
    <property type="match status" value="1"/>
</dbReference>
<protein>
    <submittedName>
        <fullName evidence="3">Alpha-glucosidase</fullName>
    </submittedName>
</protein>
<evidence type="ECO:0000313" key="4">
    <source>
        <dbReference type="Proteomes" id="UP000007842"/>
    </source>
</evidence>
<sequence>MSAPWWHQAVLYQVYPRSFADGDGDGTGDLKGLRDRLPYLAALGVDALWICPWYPSPWADGGYDVTDHRGVHPLLGTLADAEELVAAAHAQDLRVLLDLVPNHTATDHPWFRAALAAGPGSPERRRYHFHDGHGDAPPTDWRGAYGRPVWSRVTEPDGTPGQWYLHLFGPQQPDLDWSHPDVSAAFDEVLRFWFDRGVDGLRVDVAHAIAKAPGLRDDGRHPYWDRDEVHDVHRRWRAAADTRTPPRFLIGEVWVDGPERLARYVRPGELHSVFAFDLLTAPWRAGHLRRAVDGTLEALGRVGAAPTWVLGNHDAVRQVSRYGRPQPWHPVRESGELDDAWEDLALGRRRARAAALLMLALPGGACLYQGEELGLEEVEDLPEALLEDPNWELSGRTDRGRDGCRVPLPWTPDGPWLGFGGPPWLPQPPAWRRLAASVQDGDPGSTLELYRAALRLRPAHHGPLRWLDAPADVLDLTRGGTTRCVVNLSAGRHRLPAGHQVLLASGELDGDRLPPDTTVWLRPAP</sequence>
<keyword evidence="3" id="KW-0614">Plasmid</keyword>
<keyword evidence="4" id="KW-1185">Reference proteome</keyword>
<dbReference type="GO" id="GO:0004556">
    <property type="term" value="F:alpha-amylase activity"/>
    <property type="evidence" value="ECO:0007669"/>
    <property type="project" value="TreeGrafter"/>
</dbReference>
<dbReference type="KEGG" id="sct:SCAT_p1022"/>
<dbReference type="Proteomes" id="UP000007842">
    <property type="component" value="Plasmid pSCATT"/>
</dbReference>
<dbReference type="Gene3D" id="3.20.20.80">
    <property type="entry name" value="Glycosidases"/>
    <property type="match status" value="1"/>
</dbReference>
<evidence type="ECO:0000313" key="3">
    <source>
        <dbReference type="EMBL" id="AEW98907.1"/>
    </source>
</evidence>
<dbReference type="InterPro" id="IPR045857">
    <property type="entry name" value="O16G_dom_2"/>
</dbReference>
<dbReference type="EMBL" id="CP003229">
    <property type="protein sequence ID" value="AEW98907.1"/>
    <property type="molecule type" value="Genomic_DNA"/>
</dbReference>
<feature type="domain" description="Glycosyl hydrolase family 13 catalytic" evidence="2">
    <location>
        <begin position="13"/>
        <end position="405"/>
    </location>
</feature>
<accession>G8XHP2</accession>
<dbReference type="AlphaFoldDB" id="F8JJ02"/>
<dbReference type="CDD" id="cd11332">
    <property type="entry name" value="AmyAc_OligoGlu_TS"/>
    <property type="match status" value="1"/>
</dbReference>
<evidence type="ECO:0000256" key="1">
    <source>
        <dbReference type="ARBA" id="ARBA00008061"/>
    </source>
</evidence>
<dbReference type="SMART" id="SM00642">
    <property type="entry name" value="Aamy"/>
    <property type="match status" value="1"/>
</dbReference>
<organism evidence="3 4">
    <name type="scientific">Streptantibioticus cattleyicolor (strain ATCC 35852 / DSM 46488 / JCM 4925 / NBRC 14057 / NRRL 8057)</name>
    <name type="common">Streptomyces cattleya</name>
    <dbReference type="NCBI Taxonomy" id="1003195"/>
    <lineage>
        <taxon>Bacteria</taxon>
        <taxon>Bacillati</taxon>
        <taxon>Actinomycetota</taxon>
        <taxon>Actinomycetes</taxon>
        <taxon>Kitasatosporales</taxon>
        <taxon>Streptomycetaceae</taxon>
        <taxon>Streptantibioticus</taxon>
    </lineage>
</organism>
<dbReference type="Gene3D" id="3.90.400.10">
    <property type="entry name" value="Oligo-1,6-glucosidase, Domain 2"/>
    <property type="match status" value="1"/>
</dbReference>